<keyword evidence="12" id="KW-1185">Reference proteome</keyword>
<dbReference type="PANTHER" id="PTHR30081">
    <property type="entry name" value="PROTEIN-EXPORT MEMBRANE PROTEIN SEC"/>
    <property type="match status" value="1"/>
</dbReference>
<evidence type="ECO:0000256" key="3">
    <source>
        <dbReference type="ARBA" id="ARBA00022475"/>
    </source>
</evidence>
<dbReference type="InterPro" id="IPR022813">
    <property type="entry name" value="SecD/SecF_arch_bac"/>
</dbReference>
<proteinExistence type="inferred from homology"/>
<reference evidence="11 12" key="1">
    <citation type="submission" date="2024-06" db="EMBL/GenBank/DDBJ databases">
        <title>Sorghum-associated microbial communities from plants grown in Nebraska, USA.</title>
        <authorList>
            <person name="Schachtman D."/>
        </authorList>
    </citation>
    <scope>NUCLEOTIDE SEQUENCE [LARGE SCALE GENOMIC DNA]</scope>
    <source>
        <strain evidence="11 12">2857</strain>
    </source>
</reference>
<dbReference type="NCBIfam" id="TIGR00916">
    <property type="entry name" value="2A0604s01"/>
    <property type="match status" value="1"/>
</dbReference>
<dbReference type="InterPro" id="IPR055344">
    <property type="entry name" value="SecD_SecF_C_bact"/>
</dbReference>
<dbReference type="PRINTS" id="PR01755">
    <property type="entry name" value="SECFTRNLCASE"/>
</dbReference>
<evidence type="ECO:0000256" key="4">
    <source>
        <dbReference type="ARBA" id="ARBA00022692"/>
    </source>
</evidence>
<feature type="transmembrane region" description="Helical" evidence="9">
    <location>
        <begin position="26"/>
        <end position="44"/>
    </location>
</feature>
<comment type="subcellular location">
    <subcellularLocation>
        <location evidence="1 9">Cell membrane</location>
        <topology evidence="1 9">Multi-pass membrane protein</topology>
    </subcellularLocation>
</comment>
<dbReference type="HAMAP" id="MF_01464_B">
    <property type="entry name" value="SecF_B"/>
    <property type="match status" value="1"/>
</dbReference>
<dbReference type="InterPro" id="IPR048634">
    <property type="entry name" value="SecD_SecF_C"/>
</dbReference>
<evidence type="ECO:0000256" key="1">
    <source>
        <dbReference type="ARBA" id="ARBA00004651"/>
    </source>
</evidence>
<comment type="caution">
    <text evidence="11">The sequence shown here is derived from an EMBL/GenBank/DDBJ whole genome shotgun (WGS) entry which is preliminary data.</text>
</comment>
<evidence type="ECO:0000256" key="8">
    <source>
        <dbReference type="ARBA" id="ARBA00023136"/>
    </source>
</evidence>
<dbReference type="SUPFAM" id="SSF82866">
    <property type="entry name" value="Multidrug efflux transporter AcrB transmembrane domain"/>
    <property type="match status" value="1"/>
</dbReference>
<comment type="function">
    <text evidence="9">Part of the Sec protein translocase complex. Interacts with the SecYEG preprotein conducting channel. SecDF uses the proton motive force (PMF) to complete protein translocation after the ATP-dependent function of SecA.</text>
</comment>
<keyword evidence="8 9" id="KW-0472">Membrane</keyword>
<dbReference type="InterPro" id="IPR022645">
    <property type="entry name" value="SecD/SecF_bac"/>
</dbReference>
<name>A0ABV2QK27_9MICO</name>
<dbReference type="Gene3D" id="1.20.1640.10">
    <property type="entry name" value="Multidrug efflux transporter AcrB transmembrane domain"/>
    <property type="match status" value="1"/>
</dbReference>
<dbReference type="Pfam" id="PF02355">
    <property type="entry name" value="SecD_SecF_C"/>
    <property type="match status" value="1"/>
</dbReference>
<dbReference type="RefSeq" id="WP_354023580.1">
    <property type="nucleotide sequence ID" value="NZ_JBEPSJ010000001.1"/>
</dbReference>
<dbReference type="NCBIfam" id="TIGR00966">
    <property type="entry name" value="transloc_SecF"/>
    <property type="match status" value="1"/>
</dbReference>
<feature type="transmembrane region" description="Helical" evidence="9">
    <location>
        <begin position="260"/>
        <end position="279"/>
    </location>
</feature>
<organism evidence="11 12">
    <name type="scientific">Conyzicola nivalis</name>
    <dbReference type="NCBI Taxonomy" id="1477021"/>
    <lineage>
        <taxon>Bacteria</taxon>
        <taxon>Bacillati</taxon>
        <taxon>Actinomycetota</taxon>
        <taxon>Actinomycetes</taxon>
        <taxon>Micrococcales</taxon>
        <taxon>Microbacteriaceae</taxon>
        <taxon>Conyzicola</taxon>
    </lineage>
</organism>
<keyword evidence="7 9" id="KW-0811">Translocation</keyword>
<evidence type="ECO:0000313" key="11">
    <source>
        <dbReference type="EMBL" id="MET4581406.1"/>
    </source>
</evidence>
<evidence type="ECO:0000256" key="6">
    <source>
        <dbReference type="ARBA" id="ARBA00022989"/>
    </source>
</evidence>
<evidence type="ECO:0000313" key="12">
    <source>
        <dbReference type="Proteomes" id="UP001549257"/>
    </source>
</evidence>
<evidence type="ECO:0000259" key="10">
    <source>
        <dbReference type="Pfam" id="PF02355"/>
    </source>
</evidence>
<comment type="similarity">
    <text evidence="9">Belongs to the SecD/SecF family. SecF subfamily.</text>
</comment>
<accession>A0ABV2QK27</accession>
<protein>
    <recommendedName>
        <fullName evidence="9">Protein-export membrane protein SecF</fullName>
    </recommendedName>
</protein>
<keyword evidence="6 9" id="KW-1133">Transmembrane helix</keyword>
<gene>
    <name evidence="9" type="primary">secF</name>
    <name evidence="11" type="ORF">ABIE21_000896</name>
</gene>
<sequence length="343" mass="36704">MGGMAKFGNDLYTGARSFNFVGNRRIWYIIAAVMILISIIGPAIRGGFVFGIEFRGGSEFQVSEIANLDEDPIQNQNVATETVESVVPDASPRVTTVGDNGIRVQTEQLTQKESTELAGALAETFDVPATQVTSSFIGPSWGADITQSAIRALVVFIILAGIVMALYFRTWKMSVAAIVSLLHDIIITAGVYGILGFEITPSAVIGFLTILGYSLYDTVVVFDKIRENTAEDGDNSSRTFGESVNLAVNQTLVRSINTGVVAALPVGAILFIGAVVLGAGTLRDIALSLFIGILVGTYSTIFIAAPLYAQLRENEPDILKRTKRLMIARGEASQKVSVTEPTV</sequence>
<feature type="domain" description="Protein export membrane protein SecD/SecF C-terminal" evidence="10">
    <location>
        <begin position="126"/>
        <end position="313"/>
    </location>
</feature>
<evidence type="ECO:0000256" key="9">
    <source>
        <dbReference type="HAMAP-Rule" id="MF_01464"/>
    </source>
</evidence>
<keyword evidence="3 9" id="KW-1003">Cell membrane</keyword>
<keyword evidence="4 9" id="KW-0812">Transmembrane</keyword>
<keyword evidence="2 9" id="KW-0813">Transport</keyword>
<comment type="caution">
    <text evidence="9">Lacks conserved residue(s) required for the propagation of feature annotation.</text>
</comment>
<keyword evidence="5 9" id="KW-0653">Protein transport</keyword>
<dbReference type="Proteomes" id="UP001549257">
    <property type="component" value="Unassembled WGS sequence"/>
</dbReference>
<evidence type="ECO:0000256" key="2">
    <source>
        <dbReference type="ARBA" id="ARBA00022448"/>
    </source>
</evidence>
<dbReference type="InterPro" id="IPR005665">
    <property type="entry name" value="SecF_bac"/>
</dbReference>
<dbReference type="EMBL" id="JBEPSJ010000001">
    <property type="protein sequence ID" value="MET4581406.1"/>
    <property type="molecule type" value="Genomic_DNA"/>
</dbReference>
<evidence type="ECO:0000256" key="7">
    <source>
        <dbReference type="ARBA" id="ARBA00023010"/>
    </source>
</evidence>
<comment type="subunit">
    <text evidence="9">Forms a complex with SecD. Part of the essential Sec protein translocation apparatus which comprises SecA, SecYEG and auxiliary proteins SecDF. Other proteins may also be involved.</text>
</comment>
<feature type="transmembrane region" description="Helical" evidence="9">
    <location>
        <begin position="149"/>
        <end position="168"/>
    </location>
</feature>
<feature type="transmembrane region" description="Helical" evidence="9">
    <location>
        <begin position="285"/>
        <end position="311"/>
    </location>
</feature>
<evidence type="ECO:0000256" key="5">
    <source>
        <dbReference type="ARBA" id="ARBA00022927"/>
    </source>
</evidence>
<dbReference type="PANTHER" id="PTHR30081:SF8">
    <property type="entry name" value="PROTEIN TRANSLOCASE SUBUNIT SECF"/>
    <property type="match status" value="1"/>
</dbReference>